<feature type="region of interest" description="Disordered" evidence="1">
    <location>
        <begin position="358"/>
        <end position="379"/>
    </location>
</feature>
<feature type="compositionally biased region" description="Basic and acidic residues" evidence="1">
    <location>
        <begin position="702"/>
        <end position="713"/>
    </location>
</feature>
<feature type="region of interest" description="Disordered" evidence="1">
    <location>
        <begin position="616"/>
        <end position="841"/>
    </location>
</feature>
<feature type="compositionally biased region" description="Polar residues" evidence="1">
    <location>
        <begin position="664"/>
        <end position="676"/>
    </location>
</feature>
<feature type="region of interest" description="Disordered" evidence="1">
    <location>
        <begin position="195"/>
        <end position="214"/>
    </location>
</feature>
<gene>
    <name evidence="2" type="ORF">JRQ81_011070</name>
</gene>
<protein>
    <recommendedName>
        <fullName evidence="4">Cell division cycle-associated protein 2</fullName>
    </recommendedName>
</protein>
<sequence>MQWNLSIGHADNSNLTEKMDCSVISHSSSSSNSKTSTDTLLFPKGGDHVESRLTMDQPALLQNASYLTPFKMESERNLSYEISASQTPPPVDFSTVTTADFGIGPESFTMPSKGGSQSRVNQLKRRSTIGVRGSPENNSLIRYIARQRREKKQNTFSEANLFARQNTLLKAKIAAFQSSFKILEETEEKGICISNTSKEGKTTPSEPSELGQLQTSRREKIALENNVNYKSMTGARKSAGVQSSTIASLSEKTLSFGMGAFSKLDLVELPSKWMSTGVHHEFPSPLFYFCSKGMNAVHANEELNSCKKVRFAEKQRLEIFDNTKPPVTPLQSCLPSSSLRRERGTEWFSNNCESLQAERSTRTKGEVKQYKEDLDSDRSDTYLPEDIPSCSEGQVPFSPSVATEEGFPNVTPIKQSFSQPNFDDDDKDPGSLEVAVKPECSTIPDLQETNNSPLDLQATCTRKTRSCTKGKCVSETAKTKLCPANKPQTKKNPKRKSGEFEKDNSKATSSHKKAPATRRKVFGKRRKRKSEKKPLSGQREMVSKIPLLSPIPEVKEEISMVLSHQSMPATPSSFLDDSNSSLLQAESASGAAENGLLCFAGDHNNHLLDRLNREDVVASPSSRLQDGAVAGTRETVPPDSPESSSPEKPSCASQENKLELENGDTPNEAMTQTEVQLLNLGGTDGNNKAKGDLPFRIGSETDPIRGSDAVDFKKRPRRSSRLTCCPSSIEAFQPEASEKDVAGNNPEGIPPVAAESTLLKNTEDAAEDRSRKVRRSMRQHKDTENEGLVWVQIPADDHARGQGPLGSASKARRRRPSSSLLESEPLSSKESPLRPIPLSGE</sequence>
<organism evidence="2 3">
    <name type="scientific">Phrynocephalus forsythii</name>
    <dbReference type="NCBI Taxonomy" id="171643"/>
    <lineage>
        <taxon>Eukaryota</taxon>
        <taxon>Metazoa</taxon>
        <taxon>Chordata</taxon>
        <taxon>Craniata</taxon>
        <taxon>Vertebrata</taxon>
        <taxon>Euteleostomi</taxon>
        <taxon>Lepidosauria</taxon>
        <taxon>Squamata</taxon>
        <taxon>Bifurcata</taxon>
        <taxon>Unidentata</taxon>
        <taxon>Episquamata</taxon>
        <taxon>Toxicofera</taxon>
        <taxon>Iguania</taxon>
        <taxon>Acrodonta</taxon>
        <taxon>Agamidae</taxon>
        <taxon>Agaminae</taxon>
        <taxon>Phrynocephalus</taxon>
    </lineage>
</organism>
<dbReference type="EMBL" id="JAPFRF010000022">
    <property type="protein sequence ID" value="KAJ7305165.1"/>
    <property type="molecule type" value="Genomic_DNA"/>
</dbReference>
<feature type="compositionally biased region" description="Basic and acidic residues" evidence="1">
    <location>
        <begin position="761"/>
        <end position="770"/>
    </location>
</feature>
<evidence type="ECO:0000313" key="3">
    <source>
        <dbReference type="Proteomes" id="UP001142489"/>
    </source>
</evidence>
<feature type="compositionally biased region" description="Basic and acidic residues" evidence="1">
    <location>
        <begin position="496"/>
        <end position="505"/>
    </location>
</feature>
<feature type="region of interest" description="Disordered" evidence="1">
    <location>
        <begin position="483"/>
        <end position="548"/>
    </location>
</feature>
<feature type="compositionally biased region" description="Basic residues" evidence="1">
    <location>
        <begin position="509"/>
        <end position="531"/>
    </location>
</feature>
<dbReference type="AlphaFoldDB" id="A0A9Q1AQZ1"/>
<evidence type="ECO:0000313" key="2">
    <source>
        <dbReference type="EMBL" id="KAJ7305165.1"/>
    </source>
</evidence>
<keyword evidence="3" id="KW-1185">Reference proteome</keyword>
<accession>A0A9Q1AQZ1</accession>
<dbReference type="Proteomes" id="UP001142489">
    <property type="component" value="Unassembled WGS sequence"/>
</dbReference>
<dbReference type="OrthoDB" id="9947694at2759"/>
<feature type="compositionally biased region" description="Low complexity" evidence="1">
    <location>
        <begin position="817"/>
        <end position="830"/>
    </location>
</feature>
<name>A0A9Q1AQZ1_9SAUR</name>
<proteinExistence type="predicted"/>
<evidence type="ECO:0000256" key="1">
    <source>
        <dbReference type="SAM" id="MobiDB-lite"/>
    </source>
</evidence>
<comment type="caution">
    <text evidence="2">The sequence shown here is derived from an EMBL/GenBank/DDBJ whole genome shotgun (WGS) entry which is preliminary data.</text>
</comment>
<feature type="compositionally biased region" description="Low complexity" evidence="1">
    <location>
        <begin position="641"/>
        <end position="650"/>
    </location>
</feature>
<reference evidence="2" key="1">
    <citation type="journal article" date="2023" name="DNA Res.">
        <title>Chromosome-level genome assembly of Phrynocephalus forsythii using third-generation DNA sequencing and Hi-C analysis.</title>
        <authorList>
            <person name="Qi Y."/>
            <person name="Zhao W."/>
            <person name="Zhao Y."/>
            <person name="Niu C."/>
            <person name="Cao S."/>
            <person name="Zhang Y."/>
        </authorList>
    </citation>
    <scope>NUCLEOTIDE SEQUENCE</scope>
    <source>
        <tissue evidence="2">Muscle</tissue>
    </source>
</reference>
<evidence type="ECO:0008006" key="4">
    <source>
        <dbReference type="Google" id="ProtNLM"/>
    </source>
</evidence>
<feature type="compositionally biased region" description="Basic and acidic residues" evidence="1">
    <location>
        <begin position="359"/>
        <end position="379"/>
    </location>
</feature>